<dbReference type="eggNOG" id="COG1741">
    <property type="taxonomic scope" value="Bacteria"/>
</dbReference>
<keyword evidence="2" id="KW-0479">Metal-binding</keyword>
<dbReference type="InterPro" id="IPR003829">
    <property type="entry name" value="Pirin_N_dom"/>
</dbReference>
<dbReference type="EMBL" id="FM178379">
    <property type="protein sequence ID" value="CAQ78885.1"/>
    <property type="molecule type" value="Genomic_DNA"/>
</dbReference>
<dbReference type="Pfam" id="PF02678">
    <property type="entry name" value="Pirin"/>
    <property type="match status" value="1"/>
</dbReference>
<evidence type="ECO:0000256" key="1">
    <source>
        <dbReference type="ARBA" id="ARBA00008416"/>
    </source>
</evidence>
<dbReference type="RefSeq" id="WP_012549939.1">
    <property type="nucleotide sequence ID" value="NC_011312.1"/>
</dbReference>
<evidence type="ECO:0000313" key="6">
    <source>
        <dbReference type="EMBL" id="CAQ78885.1"/>
    </source>
</evidence>
<feature type="binding site" evidence="2">
    <location>
        <position position="63"/>
    </location>
    <ligand>
        <name>Fe cation</name>
        <dbReference type="ChEBI" id="CHEBI:24875"/>
    </ligand>
</feature>
<dbReference type="KEGG" id="vsa:VSAL_I1200"/>
<dbReference type="AlphaFoldDB" id="B6EJM1"/>
<evidence type="ECO:0000313" key="7">
    <source>
        <dbReference type="Proteomes" id="UP000001730"/>
    </source>
</evidence>
<name>B6EJM1_ALISL</name>
<dbReference type="PIRSF" id="PIRSF006232">
    <property type="entry name" value="Pirin"/>
    <property type="match status" value="1"/>
</dbReference>
<dbReference type="InterPro" id="IPR012093">
    <property type="entry name" value="Pirin"/>
</dbReference>
<dbReference type="Proteomes" id="UP000001730">
    <property type="component" value="Chromosome 1"/>
</dbReference>
<feature type="domain" description="Pirin N-terminal" evidence="4">
    <location>
        <begin position="23"/>
        <end position="123"/>
    </location>
</feature>
<dbReference type="CDD" id="cd02909">
    <property type="entry name" value="cupin_pirin_N"/>
    <property type="match status" value="1"/>
</dbReference>
<evidence type="ECO:0000259" key="4">
    <source>
        <dbReference type="Pfam" id="PF02678"/>
    </source>
</evidence>
<keyword evidence="2" id="KW-0408">Iron</keyword>
<sequence>MTNKNRALKNVFPGIATSDGDGVKLTRIIGTQQLNVLDPFLLLDCFESDDASDYIGGFPTHPHRGFETVTYLLNGKMRHKDNAGHEGVVEPGGVQWMSAGKGVLHSEMPEQEEGLLKGFQLWVNLPKASKMMAPAYQEYPPESTPVELRENGTEVRVISGTTNEGTTGPVKNTHITPTYMDVKLPEGMTFEQALPIGHNAFIYVIEGAVTMANDSTQKITKKSLGVFDEGEQVSVMASDSETRFLLIAGRPLNEPIARGGPFVMNTREEVLQAFDDYSQGRFN</sequence>
<dbReference type="Gene3D" id="2.60.120.10">
    <property type="entry name" value="Jelly Rolls"/>
    <property type="match status" value="2"/>
</dbReference>
<comment type="similarity">
    <text evidence="1 3">Belongs to the pirin family.</text>
</comment>
<accession>B6EJM1</accession>
<reference evidence="6 7" key="1">
    <citation type="journal article" date="2008" name="BMC Genomics">
        <title>The genome sequence of the fish pathogen Aliivibrio salmonicida strain LFI1238 shows extensive evidence of gene decay.</title>
        <authorList>
            <person name="Hjerde E."/>
            <person name="Lorentzen M.S."/>
            <person name="Holden M.T."/>
            <person name="Seeger K."/>
            <person name="Paulsen S."/>
            <person name="Bason N."/>
            <person name="Churcher C."/>
            <person name="Harris D."/>
            <person name="Norbertczak H."/>
            <person name="Quail M.A."/>
            <person name="Sanders S."/>
            <person name="Thurston S."/>
            <person name="Parkhill J."/>
            <person name="Willassen N.P."/>
            <person name="Thomson N.R."/>
        </authorList>
    </citation>
    <scope>NUCLEOTIDE SEQUENCE [LARGE SCALE GENOMIC DNA]</scope>
    <source>
        <strain evidence="6 7">LFI1238</strain>
    </source>
</reference>
<dbReference type="InterPro" id="IPR011051">
    <property type="entry name" value="RmlC_Cupin_sf"/>
</dbReference>
<organism evidence="6 7">
    <name type="scientific">Aliivibrio salmonicida (strain LFI1238)</name>
    <name type="common">Vibrio salmonicida (strain LFI1238)</name>
    <dbReference type="NCBI Taxonomy" id="316275"/>
    <lineage>
        <taxon>Bacteria</taxon>
        <taxon>Pseudomonadati</taxon>
        <taxon>Pseudomonadota</taxon>
        <taxon>Gammaproteobacteria</taxon>
        <taxon>Vibrionales</taxon>
        <taxon>Vibrionaceae</taxon>
        <taxon>Aliivibrio</taxon>
    </lineage>
</organism>
<evidence type="ECO:0000256" key="2">
    <source>
        <dbReference type="PIRSR" id="PIRSR006232-1"/>
    </source>
</evidence>
<evidence type="ECO:0000259" key="5">
    <source>
        <dbReference type="Pfam" id="PF05726"/>
    </source>
</evidence>
<comment type="cofactor">
    <cofactor evidence="2">
        <name>Fe cation</name>
        <dbReference type="ChEBI" id="CHEBI:24875"/>
    </cofactor>
    <text evidence="2">Binds 1 Fe cation per subunit.</text>
</comment>
<dbReference type="HOGENOM" id="CLU_045717_5_0_6"/>
<dbReference type="Pfam" id="PF05726">
    <property type="entry name" value="Pirin_C"/>
    <property type="match status" value="1"/>
</dbReference>
<feature type="domain" description="Pirin C-terminal" evidence="5">
    <location>
        <begin position="179"/>
        <end position="282"/>
    </location>
</feature>
<evidence type="ECO:0000256" key="3">
    <source>
        <dbReference type="RuleBase" id="RU003457"/>
    </source>
</evidence>
<keyword evidence="7" id="KW-1185">Reference proteome</keyword>
<protein>
    <submittedName>
        <fullName evidence="6">Pirin</fullName>
    </submittedName>
</protein>
<dbReference type="GO" id="GO:0046872">
    <property type="term" value="F:metal ion binding"/>
    <property type="evidence" value="ECO:0007669"/>
    <property type="project" value="UniProtKB-KW"/>
</dbReference>
<feature type="binding site" evidence="2">
    <location>
        <position position="105"/>
    </location>
    <ligand>
        <name>Fe cation</name>
        <dbReference type="ChEBI" id="CHEBI:24875"/>
    </ligand>
</feature>
<feature type="binding site" evidence="2">
    <location>
        <position position="107"/>
    </location>
    <ligand>
        <name>Fe cation</name>
        <dbReference type="ChEBI" id="CHEBI:24875"/>
    </ligand>
</feature>
<proteinExistence type="inferred from homology"/>
<feature type="binding site" evidence="2">
    <location>
        <position position="61"/>
    </location>
    <ligand>
        <name>Fe cation</name>
        <dbReference type="ChEBI" id="CHEBI:24875"/>
    </ligand>
</feature>
<dbReference type="PANTHER" id="PTHR13903:SF8">
    <property type="entry name" value="PIRIN"/>
    <property type="match status" value="1"/>
</dbReference>
<gene>
    <name evidence="6" type="ordered locus">VSAL_I1200</name>
</gene>
<dbReference type="InterPro" id="IPR008778">
    <property type="entry name" value="Pirin_C_dom"/>
</dbReference>
<dbReference type="CDD" id="cd02247">
    <property type="entry name" value="cupin_pirin_C"/>
    <property type="match status" value="1"/>
</dbReference>
<dbReference type="InterPro" id="IPR014710">
    <property type="entry name" value="RmlC-like_jellyroll"/>
</dbReference>
<dbReference type="PANTHER" id="PTHR13903">
    <property type="entry name" value="PIRIN-RELATED"/>
    <property type="match status" value="1"/>
</dbReference>
<dbReference type="SUPFAM" id="SSF51182">
    <property type="entry name" value="RmlC-like cupins"/>
    <property type="match status" value="1"/>
</dbReference>